<dbReference type="PANTHER" id="PTHR43227:SF8">
    <property type="entry name" value="DIACETYLCHITOBIOSE UPTAKE SYSTEM PERMEASE PROTEIN DASB"/>
    <property type="match status" value="1"/>
</dbReference>
<feature type="domain" description="ABC transmembrane type-1" evidence="9">
    <location>
        <begin position="108"/>
        <end position="322"/>
    </location>
</feature>
<comment type="subcellular location">
    <subcellularLocation>
        <location evidence="1 7">Cell membrane</location>
        <topology evidence="1 7">Multi-pass membrane protein</topology>
    </subcellularLocation>
</comment>
<feature type="transmembrane region" description="Helical" evidence="7">
    <location>
        <begin position="248"/>
        <end position="267"/>
    </location>
</feature>
<proteinExistence type="inferred from homology"/>
<dbReference type="EMBL" id="JBITDC010000011">
    <property type="protein sequence ID" value="MFI5678527.1"/>
    <property type="molecule type" value="Genomic_DNA"/>
</dbReference>
<comment type="caution">
    <text evidence="10">The sequence shown here is derived from an EMBL/GenBank/DDBJ whole genome shotgun (WGS) entry which is preliminary data.</text>
</comment>
<dbReference type="InterPro" id="IPR050809">
    <property type="entry name" value="UgpAE/MalFG_permease"/>
</dbReference>
<evidence type="ECO:0000313" key="11">
    <source>
        <dbReference type="Proteomes" id="UP001612415"/>
    </source>
</evidence>
<feature type="compositionally biased region" description="Low complexity" evidence="8">
    <location>
        <begin position="26"/>
        <end position="37"/>
    </location>
</feature>
<keyword evidence="6 7" id="KW-0472">Membrane</keyword>
<organism evidence="10 11">
    <name type="scientific">Streptomyces cellulosae</name>
    <dbReference type="NCBI Taxonomy" id="1968"/>
    <lineage>
        <taxon>Bacteria</taxon>
        <taxon>Bacillati</taxon>
        <taxon>Actinomycetota</taxon>
        <taxon>Actinomycetes</taxon>
        <taxon>Kitasatosporales</taxon>
        <taxon>Streptomycetaceae</taxon>
        <taxon>Streptomyces</taxon>
    </lineage>
</organism>
<dbReference type="Gene3D" id="1.10.3720.10">
    <property type="entry name" value="MetI-like"/>
    <property type="match status" value="1"/>
</dbReference>
<evidence type="ECO:0000256" key="2">
    <source>
        <dbReference type="ARBA" id="ARBA00022448"/>
    </source>
</evidence>
<evidence type="ECO:0000259" key="9">
    <source>
        <dbReference type="PROSITE" id="PS50928"/>
    </source>
</evidence>
<evidence type="ECO:0000256" key="5">
    <source>
        <dbReference type="ARBA" id="ARBA00022989"/>
    </source>
</evidence>
<keyword evidence="11" id="KW-1185">Reference proteome</keyword>
<feature type="transmembrane region" description="Helical" evidence="7">
    <location>
        <begin position="111"/>
        <end position="134"/>
    </location>
</feature>
<protein>
    <submittedName>
        <fullName evidence="10">Carbohydrate ABC transporter permease</fullName>
    </submittedName>
</protein>
<keyword evidence="4 7" id="KW-0812">Transmembrane</keyword>
<gene>
    <name evidence="10" type="ORF">ACIA8P_28350</name>
</gene>
<name>A0ABW7Y9E8_STRCE</name>
<dbReference type="Proteomes" id="UP001612415">
    <property type="component" value="Unassembled WGS sequence"/>
</dbReference>
<feature type="transmembrane region" description="Helical" evidence="7">
    <location>
        <begin position="303"/>
        <end position="326"/>
    </location>
</feature>
<feature type="region of interest" description="Disordered" evidence="8">
    <location>
        <begin position="1"/>
        <end position="43"/>
    </location>
</feature>
<sequence>MSLLRQGSAAAAAAAPPDTPVRRGRGTVTAGGSAGPRTGRRSSRTRHQLMGLFLITPFTLLFLAFLVAPLGYAFWLSLRSSTLVGGDHFSWFANYQQAFTDHQFLSGLARVALFGVVQIPLMLGLALLGALLIDEVGSRLAKVFRMTLFMPYAVPAVIGALMWGFLYSPTFGPVQSLTHALGLGSVDLLSHSLMLTSLGNIVTWQWTGYNMIVLYAALQGLPREVYEAAKLDGAGPVQTALRIKIPMVSSALVLTLMFTIIGTLQFFTEPRVLRPIASSVITPDYTPNLYAYNLAFQYSEFNYSAAISFALGAVVFVGSYLFLFAARRRSGLK</sequence>
<dbReference type="InterPro" id="IPR000515">
    <property type="entry name" value="MetI-like"/>
</dbReference>
<dbReference type="PROSITE" id="PS50928">
    <property type="entry name" value="ABC_TM1"/>
    <property type="match status" value="1"/>
</dbReference>
<feature type="transmembrane region" description="Helical" evidence="7">
    <location>
        <begin position="146"/>
        <end position="168"/>
    </location>
</feature>
<dbReference type="PANTHER" id="PTHR43227">
    <property type="entry name" value="BLL4140 PROTEIN"/>
    <property type="match status" value="1"/>
</dbReference>
<evidence type="ECO:0000256" key="3">
    <source>
        <dbReference type="ARBA" id="ARBA00022475"/>
    </source>
</evidence>
<reference evidence="10 11" key="1">
    <citation type="submission" date="2024-10" db="EMBL/GenBank/DDBJ databases">
        <title>The Natural Products Discovery Center: Release of the First 8490 Sequenced Strains for Exploring Actinobacteria Biosynthetic Diversity.</title>
        <authorList>
            <person name="Kalkreuter E."/>
            <person name="Kautsar S.A."/>
            <person name="Yang D."/>
            <person name="Bader C.D."/>
            <person name="Teijaro C.N."/>
            <person name="Fluegel L."/>
            <person name="Davis C.M."/>
            <person name="Simpson J.R."/>
            <person name="Lauterbach L."/>
            <person name="Steele A.D."/>
            <person name="Gui C."/>
            <person name="Meng S."/>
            <person name="Li G."/>
            <person name="Viehrig K."/>
            <person name="Ye F."/>
            <person name="Su P."/>
            <person name="Kiefer A.F."/>
            <person name="Nichols A."/>
            <person name="Cepeda A.J."/>
            <person name="Yan W."/>
            <person name="Fan B."/>
            <person name="Jiang Y."/>
            <person name="Adhikari A."/>
            <person name="Zheng C.-J."/>
            <person name="Schuster L."/>
            <person name="Cowan T.M."/>
            <person name="Smanski M.J."/>
            <person name="Chevrette M.G."/>
            <person name="De Carvalho L.P.S."/>
            <person name="Shen B."/>
        </authorList>
    </citation>
    <scope>NUCLEOTIDE SEQUENCE [LARGE SCALE GENOMIC DNA]</scope>
    <source>
        <strain evidence="10 11">NPDC051599</strain>
    </source>
</reference>
<dbReference type="CDD" id="cd06261">
    <property type="entry name" value="TM_PBP2"/>
    <property type="match status" value="1"/>
</dbReference>
<evidence type="ECO:0000256" key="8">
    <source>
        <dbReference type="SAM" id="MobiDB-lite"/>
    </source>
</evidence>
<keyword evidence="5 7" id="KW-1133">Transmembrane helix</keyword>
<feature type="transmembrane region" description="Helical" evidence="7">
    <location>
        <begin position="49"/>
        <end position="75"/>
    </location>
</feature>
<dbReference type="Pfam" id="PF00528">
    <property type="entry name" value="BPD_transp_1"/>
    <property type="match status" value="1"/>
</dbReference>
<evidence type="ECO:0000256" key="1">
    <source>
        <dbReference type="ARBA" id="ARBA00004651"/>
    </source>
</evidence>
<keyword evidence="2 7" id="KW-0813">Transport</keyword>
<dbReference type="SUPFAM" id="SSF161098">
    <property type="entry name" value="MetI-like"/>
    <property type="match status" value="1"/>
</dbReference>
<dbReference type="RefSeq" id="WP_398659072.1">
    <property type="nucleotide sequence ID" value="NZ_JBITDC010000011.1"/>
</dbReference>
<evidence type="ECO:0000256" key="7">
    <source>
        <dbReference type="RuleBase" id="RU363032"/>
    </source>
</evidence>
<evidence type="ECO:0000256" key="4">
    <source>
        <dbReference type="ARBA" id="ARBA00022692"/>
    </source>
</evidence>
<evidence type="ECO:0000313" key="10">
    <source>
        <dbReference type="EMBL" id="MFI5678527.1"/>
    </source>
</evidence>
<accession>A0ABW7Y9E8</accession>
<feature type="transmembrane region" description="Helical" evidence="7">
    <location>
        <begin position="188"/>
        <end position="206"/>
    </location>
</feature>
<comment type="similarity">
    <text evidence="7">Belongs to the binding-protein-dependent transport system permease family.</text>
</comment>
<keyword evidence="3" id="KW-1003">Cell membrane</keyword>
<dbReference type="InterPro" id="IPR035906">
    <property type="entry name" value="MetI-like_sf"/>
</dbReference>
<evidence type="ECO:0000256" key="6">
    <source>
        <dbReference type="ARBA" id="ARBA00023136"/>
    </source>
</evidence>